<dbReference type="Pfam" id="PF04545">
    <property type="entry name" value="Sigma70_r4"/>
    <property type="match status" value="1"/>
</dbReference>
<dbReference type="SUPFAM" id="SSF88659">
    <property type="entry name" value="Sigma3 and sigma4 domains of RNA polymerase sigma factors"/>
    <property type="match status" value="1"/>
</dbReference>
<dbReference type="SUPFAM" id="SSF88946">
    <property type="entry name" value="Sigma2 domain of RNA polymerase sigma factors"/>
    <property type="match status" value="1"/>
</dbReference>
<protein>
    <recommendedName>
        <fullName evidence="10">Sigma-70 family RNA polymerase sigma factor</fullName>
    </recommendedName>
</protein>
<sequence>TADHSCGDSHNLAEPVHQRPTGVPRVDGGIRLDHVRDRYTGLLDKTSLGADHPLGHRRPAGEVKCVTYGQYVIAHLKRFGAAQLHRRQAIGIDLEHRQVVWRIPPDDARLELATIAQGDGDLLGRLATVHRDDVVVGYDMSLLIDDETSTHPPRRRDLSEHVQGGRLAEDVHNRGRQLLHHVRRVQRVLIAGRIVHLRRWQDHRSCRRSAGLARTTAAGGGDYRQRKNERRKTNRQRTKHRNLLFTYPSVINAGCMSQVSPCRMDSESATLSVENKSGKAHVNVSSSDSDYKQLRDEELMRRLFHKDKHAFEAIFDRYGDLVYSTALRILRDAHLAQDVSQEIFVRLWRKPESYVAERGRFLTWLISVTRNRAVDEIRSRGRRLRHETASPEEQEREIPAGEANDPALNAQLAEQARTVRAALVELPPEQRQVIELAYFGGLTQQEISDRLDQPLGTVKTRIRLGMQKLRAALAPEMRSERI</sequence>
<accession>A0A0F9EVR4</accession>
<evidence type="ECO:0000256" key="6">
    <source>
        <dbReference type="SAM" id="MobiDB-lite"/>
    </source>
</evidence>
<gene>
    <name evidence="9" type="ORF">LCGC14_2319280</name>
</gene>
<name>A0A0F9EVR4_9ZZZZ</name>
<dbReference type="InterPro" id="IPR014284">
    <property type="entry name" value="RNA_pol_sigma-70_dom"/>
</dbReference>
<feature type="compositionally biased region" description="Low complexity" evidence="6">
    <location>
        <begin position="208"/>
        <end position="217"/>
    </location>
</feature>
<keyword evidence="2" id="KW-0805">Transcription regulation</keyword>
<feature type="domain" description="RNA polymerase sigma-70 region 2" evidence="7">
    <location>
        <begin position="315"/>
        <end position="383"/>
    </location>
</feature>
<keyword evidence="5" id="KW-0804">Transcription</keyword>
<dbReference type="InterPro" id="IPR013324">
    <property type="entry name" value="RNA_pol_sigma_r3/r4-like"/>
</dbReference>
<feature type="compositionally biased region" description="Basic residues" evidence="6">
    <location>
        <begin position="227"/>
        <end position="237"/>
    </location>
</feature>
<feature type="region of interest" description="Disordered" evidence="6">
    <location>
        <begin position="208"/>
        <end position="237"/>
    </location>
</feature>
<dbReference type="InterPro" id="IPR039425">
    <property type="entry name" value="RNA_pol_sigma-70-like"/>
</dbReference>
<evidence type="ECO:0000256" key="3">
    <source>
        <dbReference type="ARBA" id="ARBA00023082"/>
    </source>
</evidence>
<dbReference type="InterPro" id="IPR007627">
    <property type="entry name" value="RNA_pol_sigma70_r2"/>
</dbReference>
<evidence type="ECO:0000256" key="2">
    <source>
        <dbReference type="ARBA" id="ARBA00023015"/>
    </source>
</evidence>
<evidence type="ECO:0000256" key="4">
    <source>
        <dbReference type="ARBA" id="ARBA00023125"/>
    </source>
</evidence>
<feature type="region of interest" description="Disordered" evidence="6">
    <location>
        <begin position="1"/>
        <end position="28"/>
    </location>
</feature>
<dbReference type="GO" id="GO:0003677">
    <property type="term" value="F:DNA binding"/>
    <property type="evidence" value="ECO:0007669"/>
    <property type="project" value="UniProtKB-KW"/>
</dbReference>
<evidence type="ECO:0000256" key="1">
    <source>
        <dbReference type="ARBA" id="ARBA00010641"/>
    </source>
</evidence>
<dbReference type="InterPro" id="IPR013325">
    <property type="entry name" value="RNA_pol_sigma_r2"/>
</dbReference>
<comment type="caution">
    <text evidence="9">The sequence shown here is derived from an EMBL/GenBank/DDBJ whole genome shotgun (WGS) entry which is preliminary data.</text>
</comment>
<evidence type="ECO:0000259" key="8">
    <source>
        <dbReference type="Pfam" id="PF04545"/>
    </source>
</evidence>
<proteinExistence type="inferred from homology"/>
<dbReference type="NCBIfam" id="TIGR02937">
    <property type="entry name" value="sigma70-ECF"/>
    <property type="match status" value="1"/>
</dbReference>
<dbReference type="InterPro" id="IPR007630">
    <property type="entry name" value="RNA_pol_sigma70_r4"/>
</dbReference>
<dbReference type="GO" id="GO:0016987">
    <property type="term" value="F:sigma factor activity"/>
    <property type="evidence" value="ECO:0007669"/>
    <property type="project" value="UniProtKB-KW"/>
</dbReference>
<evidence type="ECO:0008006" key="10">
    <source>
        <dbReference type="Google" id="ProtNLM"/>
    </source>
</evidence>
<dbReference type="EMBL" id="LAZR01033097">
    <property type="protein sequence ID" value="KKL49060.1"/>
    <property type="molecule type" value="Genomic_DNA"/>
</dbReference>
<dbReference type="Gene3D" id="1.10.1740.10">
    <property type="match status" value="1"/>
</dbReference>
<keyword evidence="3" id="KW-0731">Sigma factor</keyword>
<comment type="similarity">
    <text evidence="1">Belongs to the sigma-70 factor family. ECF subfamily.</text>
</comment>
<evidence type="ECO:0000313" key="9">
    <source>
        <dbReference type="EMBL" id="KKL49060.1"/>
    </source>
</evidence>
<dbReference type="InterPro" id="IPR036388">
    <property type="entry name" value="WH-like_DNA-bd_sf"/>
</dbReference>
<evidence type="ECO:0000256" key="5">
    <source>
        <dbReference type="ARBA" id="ARBA00023163"/>
    </source>
</evidence>
<dbReference type="PANTHER" id="PTHR43133:SF62">
    <property type="entry name" value="RNA POLYMERASE SIGMA FACTOR SIGZ"/>
    <property type="match status" value="1"/>
</dbReference>
<organism evidence="9">
    <name type="scientific">marine sediment metagenome</name>
    <dbReference type="NCBI Taxonomy" id="412755"/>
    <lineage>
        <taxon>unclassified sequences</taxon>
        <taxon>metagenomes</taxon>
        <taxon>ecological metagenomes</taxon>
    </lineage>
</organism>
<reference evidence="9" key="1">
    <citation type="journal article" date="2015" name="Nature">
        <title>Complex archaea that bridge the gap between prokaryotes and eukaryotes.</title>
        <authorList>
            <person name="Spang A."/>
            <person name="Saw J.H."/>
            <person name="Jorgensen S.L."/>
            <person name="Zaremba-Niedzwiedzka K."/>
            <person name="Martijn J."/>
            <person name="Lind A.E."/>
            <person name="van Eijk R."/>
            <person name="Schleper C."/>
            <person name="Guy L."/>
            <person name="Ettema T.J."/>
        </authorList>
    </citation>
    <scope>NUCLEOTIDE SEQUENCE</scope>
</reference>
<dbReference type="Gene3D" id="1.10.10.10">
    <property type="entry name" value="Winged helix-like DNA-binding domain superfamily/Winged helix DNA-binding domain"/>
    <property type="match status" value="1"/>
</dbReference>
<feature type="region of interest" description="Disordered" evidence="6">
    <location>
        <begin position="382"/>
        <end position="403"/>
    </location>
</feature>
<dbReference type="PANTHER" id="PTHR43133">
    <property type="entry name" value="RNA POLYMERASE ECF-TYPE SIGMA FACTO"/>
    <property type="match status" value="1"/>
</dbReference>
<dbReference type="GO" id="GO:0006352">
    <property type="term" value="P:DNA-templated transcription initiation"/>
    <property type="evidence" value="ECO:0007669"/>
    <property type="project" value="InterPro"/>
</dbReference>
<keyword evidence="4" id="KW-0238">DNA-binding</keyword>
<feature type="domain" description="RNA polymerase sigma-70 region 4" evidence="8">
    <location>
        <begin position="422"/>
        <end position="471"/>
    </location>
</feature>
<dbReference type="Pfam" id="PF04542">
    <property type="entry name" value="Sigma70_r2"/>
    <property type="match status" value="1"/>
</dbReference>
<evidence type="ECO:0000259" key="7">
    <source>
        <dbReference type="Pfam" id="PF04542"/>
    </source>
</evidence>
<dbReference type="CDD" id="cd06171">
    <property type="entry name" value="Sigma70_r4"/>
    <property type="match status" value="1"/>
</dbReference>
<feature type="non-terminal residue" evidence="9">
    <location>
        <position position="1"/>
    </location>
</feature>
<dbReference type="AlphaFoldDB" id="A0A0F9EVR4"/>